<keyword evidence="8" id="KW-1185">Reference proteome</keyword>
<evidence type="ECO:0000256" key="1">
    <source>
        <dbReference type="ARBA" id="ARBA00004613"/>
    </source>
</evidence>
<evidence type="ECO:0000313" key="7">
    <source>
        <dbReference type="EMBL" id="WMV40457.1"/>
    </source>
</evidence>
<comment type="subcellular location">
    <subcellularLocation>
        <location evidence="1 6">Secreted</location>
    </subcellularLocation>
</comment>
<dbReference type="Proteomes" id="UP001234989">
    <property type="component" value="Chromosome 8"/>
</dbReference>
<name>A0AAF0ZIN4_SOLVR</name>
<sequence length="153" mass="17884">MDFYSYSKILLSLFILSLININAKPITNSPIRLNPTIFQRFTSDLPENTPLLNIHCKSKDDDLGIQTLKPGDLYHFKFHMNFWGTTLFYCYFSWGSKHNNFDVFKQHGGICSDHGELLKDYYCNWLLKDSGIFLAYGPNPTLDEYQFVHPWLS</sequence>
<evidence type="ECO:0000256" key="6">
    <source>
        <dbReference type="RuleBase" id="RU367044"/>
    </source>
</evidence>
<proteinExistence type="inferred from homology"/>
<dbReference type="GO" id="GO:0005576">
    <property type="term" value="C:extracellular region"/>
    <property type="evidence" value="ECO:0007669"/>
    <property type="project" value="UniProtKB-SubCell"/>
</dbReference>
<accession>A0AAF0ZIN4</accession>
<dbReference type="EMBL" id="CP133619">
    <property type="protein sequence ID" value="WMV40457.1"/>
    <property type="molecule type" value="Genomic_DNA"/>
</dbReference>
<feature type="signal peptide" evidence="6">
    <location>
        <begin position="1"/>
        <end position="23"/>
    </location>
</feature>
<keyword evidence="3 6" id="KW-0713">Self-incompatibility</keyword>
<dbReference type="AlphaFoldDB" id="A0AAF0ZIN4"/>
<dbReference type="Pfam" id="PF05938">
    <property type="entry name" value="Self-incomp_S1"/>
    <property type="match status" value="1"/>
</dbReference>
<dbReference type="PANTHER" id="PTHR31232:SF137">
    <property type="entry name" value="S-PROTEIN HOMOLOG"/>
    <property type="match status" value="1"/>
</dbReference>
<evidence type="ECO:0000256" key="3">
    <source>
        <dbReference type="ARBA" id="ARBA00022471"/>
    </source>
</evidence>
<protein>
    <recommendedName>
        <fullName evidence="6">S-protein homolog</fullName>
    </recommendedName>
</protein>
<evidence type="ECO:0000256" key="5">
    <source>
        <dbReference type="ARBA" id="ARBA00022729"/>
    </source>
</evidence>
<keyword evidence="5 6" id="KW-0732">Signal</keyword>
<evidence type="ECO:0000313" key="8">
    <source>
        <dbReference type="Proteomes" id="UP001234989"/>
    </source>
</evidence>
<feature type="chain" id="PRO_5041781540" description="S-protein homolog" evidence="6">
    <location>
        <begin position="24"/>
        <end position="153"/>
    </location>
</feature>
<evidence type="ECO:0000256" key="2">
    <source>
        <dbReference type="ARBA" id="ARBA00005581"/>
    </source>
</evidence>
<reference evidence="7" key="1">
    <citation type="submission" date="2023-08" db="EMBL/GenBank/DDBJ databases">
        <title>A de novo genome assembly of Solanum verrucosum Schlechtendal, a Mexican diploid species geographically isolated from the other diploid A-genome species in potato relatives.</title>
        <authorList>
            <person name="Hosaka K."/>
        </authorList>
    </citation>
    <scope>NUCLEOTIDE SEQUENCE</scope>
    <source>
        <tissue evidence="7">Young leaves</tissue>
    </source>
</reference>
<dbReference type="PANTHER" id="PTHR31232">
    <property type="match status" value="1"/>
</dbReference>
<evidence type="ECO:0000256" key="4">
    <source>
        <dbReference type="ARBA" id="ARBA00022525"/>
    </source>
</evidence>
<organism evidence="7 8">
    <name type="scientific">Solanum verrucosum</name>
    <dbReference type="NCBI Taxonomy" id="315347"/>
    <lineage>
        <taxon>Eukaryota</taxon>
        <taxon>Viridiplantae</taxon>
        <taxon>Streptophyta</taxon>
        <taxon>Embryophyta</taxon>
        <taxon>Tracheophyta</taxon>
        <taxon>Spermatophyta</taxon>
        <taxon>Magnoliopsida</taxon>
        <taxon>eudicotyledons</taxon>
        <taxon>Gunneridae</taxon>
        <taxon>Pentapetalae</taxon>
        <taxon>asterids</taxon>
        <taxon>lamiids</taxon>
        <taxon>Solanales</taxon>
        <taxon>Solanaceae</taxon>
        <taxon>Solanoideae</taxon>
        <taxon>Solaneae</taxon>
        <taxon>Solanum</taxon>
    </lineage>
</organism>
<gene>
    <name evidence="7" type="ORF">MTR67_033842</name>
</gene>
<comment type="similarity">
    <text evidence="2 6">Belongs to the plant self-incompatibility (S1) protein family.</text>
</comment>
<keyword evidence="4 6" id="KW-0964">Secreted</keyword>
<dbReference type="GO" id="GO:0060320">
    <property type="term" value="P:rejection of self pollen"/>
    <property type="evidence" value="ECO:0007669"/>
    <property type="project" value="UniProtKB-KW"/>
</dbReference>
<dbReference type="InterPro" id="IPR010264">
    <property type="entry name" value="Self-incomp_S1"/>
</dbReference>